<dbReference type="AlphaFoldDB" id="A0A0M3DHW2"/>
<dbReference type="Gene3D" id="3.40.50.11900">
    <property type="match status" value="1"/>
</dbReference>
<dbReference type="GO" id="GO:0051536">
    <property type="term" value="F:iron-sulfur cluster binding"/>
    <property type="evidence" value="ECO:0007669"/>
    <property type="project" value="UniProtKB-KW"/>
</dbReference>
<dbReference type="Proteomes" id="UP000034407">
    <property type="component" value="Unassembled WGS sequence"/>
</dbReference>
<evidence type="ECO:0000256" key="4">
    <source>
        <dbReference type="ARBA" id="ARBA00023004"/>
    </source>
</evidence>
<accession>A0A0M3DHW2</accession>
<evidence type="ECO:0000256" key="2">
    <source>
        <dbReference type="ARBA" id="ARBA00005806"/>
    </source>
</evidence>
<keyword evidence="4" id="KW-0408">Iron</keyword>
<evidence type="ECO:0000313" key="6">
    <source>
        <dbReference type="EMBL" id="KKY02200.1"/>
    </source>
</evidence>
<comment type="caution">
    <text evidence="6">The sequence shown here is derived from an EMBL/GenBank/DDBJ whole genome shotgun (WGS) entry which is preliminary data.</text>
</comment>
<dbReference type="Gene3D" id="3.40.50.11890">
    <property type="match status" value="1"/>
</dbReference>
<protein>
    <submittedName>
        <fullName evidence="6">2-hydroxyglutaryl-CoA dehydratase</fullName>
    </submittedName>
</protein>
<dbReference type="PANTHER" id="PTHR30548:SF4">
    <property type="entry name" value="SUBUNIT OF OXYGEN-SENSITIVE 2-HYDROXYISOCAPROYL-COA DEHYDRATASE"/>
    <property type="match status" value="1"/>
</dbReference>
<evidence type="ECO:0000256" key="5">
    <source>
        <dbReference type="ARBA" id="ARBA00023014"/>
    </source>
</evidence>
<evidence type="ECO:0000256" key="3">
    <source>
        <dbReference type="ARBA" id="ARBA00022723"/>
    </source>
</evidence>
<reference evidence="6 7" key="1">
    <citation type="submission" date="2015-04" db="EMBL/GenBank/DDBJ databases">
        <title>Microcin producing Clostridium sp. JC272T.</title>
        <authorList>
            <person name="Jyothsna T."/>
            <person name="Sasikala C."/>
            <person name="Ramana C."/>
        </authorList>
    </citation>
    <scope>NUCLEOTIDE SEQUENCE [LARGE SCALE GENOMIC DNA]</scope>
    <source>
        <strain evidence="6 7">JC272</strain>
    </source>
</reference>
<evidence type="ECO:0000256" key="1">
    <source>
        <dbReference type="ARBA" id="ARBA00001966"/>
    </source>
</evidence>
<keyword evidence="5" id="KW-0411">Iron-sulfur</keyword>
<dbReference type="GO" id="GO:0046872">
    <property type="term" value="F:metal ion binding"/>
    <property type="evidence" value="ECO:0007669"/>
    <property type="project" value="UniProtKB-KW"/>
</dbReference>
<dbReference type="EMBL" id="LBBT01000098">
    <property type="protein sequence ID" value="KKY02200.1"/>
    <property type="molecule type" value="Genomic_DNA"/>
</dbReference>
<name>A0A0M3DHW2_9FIRM</name>
<dbReference type="PATRIC" id="fig|1629550.3.peg.361"/>
<dbReference type="GO" id="GO:0016836">
    <property type="term" value="F:hydro-lyase activity"/>
    <property type="evidence" value="ECO:0007669"/>
    <property type="project" value="UniProtKB-ARBA"/>
</dbReference>
<dbReference type="InterPro" id="IPR010327">
    <property type="entry name" value="FldB/FldC_alpha/beta"/>
</dbReference>
<gene>
    <name evidence="6" type="ORF">VN21_04435</name>
</gene>
<keyword evidence="3" id="KW-0479">Metal-binding</keyword>
<organism evidence="6 7">
    <name type="scientific">Paraclostridium benzoelyticum</name>
    <dbReference type="NCBI Taxonomy" id="1629550"/>
    <lineage>
        <taxon>Bacteria</taxon>
        <taxon>Bacillati</taxon>
        <taxon>Bacillota</taxon>
        <taxon>Clostridia</taxon>
        <taxon>Peptostreptococcales</taxon>
        <taxon>Peptostreptococcaceae</taxon>
        <taxon>Paraclostridium</taxon>
    </lineage>
</organism>
<dbReference type="Pfam" id="PF06050">
    <property type="entry name" value="HGD-D"/>
    <property type="match status" value="1"/>
</dbReference>
<proteinExistence type="inferred from homology"/>
<comment type="cofactor">
    <cofactor evidence="1">
        <name>[4Fe-4S] cluster</name>
        <dbReference type="ChEBI" id="CHEBI:49883"/>
    </cofactor>
</comment>
<keyword evidence="7" id="KW-1185">Reference proteome</keyword>
<evidence type="ECO:0000313" key="7">
    <source>
        <dbReference type="Proteomes" id="UP000034407"/>
    </source>
</evidence>
<comment type="similarity">
    <text evidence="2">Belongs to the FldB/FldC dehydratase alpha/beta subunit family.</text>
</comment>
<sequence length="410" mass="46934">MKMSEKKDARTVINELLAQQYANAFKAKEEGRPVGWSTSVFPQELAEVFDLNLCYPENQAAGVAAKKESLDLCERSEAQGYSIDLCAYARTNFGFLEKGKSDTLDMPKPDFLLCCNNICNQVIKWYENISKELNIPMIMIDLPFNDEDHVTDERVEYIKAQFQEAITQLEKISGKKFDPKKFEDVMKTSAENGRLWKYSMSLPEGSDPSPMNGFDLFTYMAVIVCARGKKETTEAFKLLIDELEENKKNKVSTFRGEEKYRIMMEGIPCWPYIGYKMKTLAKYGVNMTGSVYPHAWALQYEVNDLDGMARAYSGMFNNVNLDQMTEFRVNSLRDGKCDGAFYHMNRSCKLMSLIQYEMQRKTEEITGIPSAGFDGDQADPRGFTKAQFETRIQGLVEVMDERKNLNRGEI</sequence>
<dbReference type="PANTHER" id="PTHR30548">
    <property type="entry name" value="2-HYDROXYGLUTARYL-COA DEHYDRATASE, D-COMPONENT-RELATED"/>
    <property type="match status" value="1"/>
</dbReference>